<feature type="domain" description="Ice-binding protein C-terminal" evidence="2">
    <location>
        <begin position="228"/>
        <end position="252"/>
    </location>
</feature>
<evidence type="ECO:0000313" key="5">
    <source>
        <dbReference type="Proteomes" id="UP000292307"/>
    </source>
</evidence>
<feature type="chain" id="PRO_5044601702" evidence="1">
    <location>
        <begin position="25"/>
        <end position="256"/>
    </location>
</feature>
<sequence>MKLQTCKAALLGAGLALCMASAHAANGVSFQAGIERVSFGVIDLTPQDGVAASYSSSLLASSYRGRIDTRYSDRKFEDSTSGQGPVTHALDVGPLHAAATAGGGIGEISIEGFAAPLDGYSGIAEAFAWQRYAVTLGAGSALTVTGYAYLDLAYSGNGVTTKNTNGSASVYVGDEWQDMSTLTILSGTAPGYSEAENLWLSLANSGTDDMTIWVEFRVSAQSLVSALPVPEPATYAMLGLGLLTIGAVARRRATRA</sequence>
<reference evidence="3" key="3">
    <citation type="submission" date="2022-12" db="EMBL/GenBank/DDBJ databases">
        <authorList>
            <person name="Sun Q."/>
            <person name="Kim S."/>
        </authorList>
    </citation>
    <scope>NUCLEOTIDE SEQUENCE</scope>
    <source>
        <strain evidence="3">KCTC 12343</strain>
    </source>
</reference>
<dbReference type="Pfam" id="PF07589">
    <property type="entry name" value="PEP-CTERM"/>
    <property type="match status" value="1"/>
</dbReference>
<keyword evidence="5" id="KW-1185">Reference proteome</keyword>
<feature type="signal peptide" evidence="1">
    <location>
        <begin position="1"/>
        <end position="24"/>
    </location>
</feature>
<reference evidence="3" key="1">
    <citation type="journal article" date="2014" name="Int. J. Syst. Evol. Microbiol.">
        <title>Complete genome sequence of Corynebacterium casei LMG S-19264T (=DSM 44701T), isolated from a smear-ripened cheese.</title>
        <authorList>
            <consortium name="US DOE Joint Genome Institute (JGI-PGF)"/>
            <person name="Walter F."/>
            <person name="Albersmeier A."/>
            <person name="Kalinowski J."/>
            <person name="Ruckert C."/>
        </authorList>
    </citation>
    <scope>NUCLEOTIDE SEQUENCE</scope>
    <source>
        <strain evidence="3">KCTC 12343</strain>
    </source>
</reference>
<dbReference type="InterPro" id="IPR013424">
    <property type="entry name" value="Ice-binding_C"/>
</dbReference>
<dbReference type="Proteomes" id="UP000292307">
    <property type="component" value="Chromosome"/>
</dbReference>
<organism evidence="3 6">
    <name type="scientific">Pseudoduganella albidiflava</name>
    <dbReference type="NCBI Taxonomy" id="321983"/>
    <lineage>
        <taxon>Bacteria</taxon>
        <taxon>Pseudomonadati</taxon>
        <taxon>Pseudomonadota</taxon>
        <taxon>Betaproteobacteria</taxon>
        <taxon>Burkholderiales</taxon>
        <taxon>Oxalobacteraceae</taxon>
        <taxon>Telluria group</taxon>
        <taxon>Pseudoduganella</taxon>
    </lineage>
</organism>
<dbReference type="NCBIfam" id="TIGR02595">
    <property type="entry name" value="PEP_CTERM"/>
    <property type="match status" value="1"/>
</dbReference>
<gene>
    <name evidence="4" type="ORF">EYF70_12175</name>
    <name evidence="3" type="ORF">GCM10007387_16310</name>
</gene>
<keyword evidence="1" id="KW-0732">Signal</keyword>
<reference evidence="4 5" key="2">
    <citation type="submission" date="2019-02" db="EMBL/GenBank/DDBJ databases">
        <title>Draft Genome Sequences of Six Type Strains of the Genus Massilia.</title>
        <authorList>
            <person name="Miess H."/>
            <person name="Frediansyhah A."/>
            <person name="Gross H."/>
        </authorList>
    </citation>
    <scope>NUCLEOTIDE SEQUENCE [LARGE SCALE GENOMIC DNA]</scope>
    <source>
        <strain evidence="4 5">DSM 17472</strain>
    </source>
</reference>
<proteinExistence type="predicted"/>
<dbReference type="EMBL" id="CP036401">
    <property type="protein sequence ID" value="QBI01522.1"/>
    <property type="molecule type" value="Genomic_DNA"/>
</dbReference>
<name>A0A411WXW0_9BURK</name>
<protein>
    <submittedName>
        <fullName evidence="4">PEP-CTERM sorting domain-containing protein</fullName>
    </submittedName>
</protein>
<dbReference type="OrthoDB" id="8751508at2"/>
<dbReference type="RefSeq" id="WP_131145643.1">
    <property type="nucleotide sequence ID" value="NZ_BMWV01000003.1"/>
</dbReference>
<dbReference type="EMBL" id="BMWV01000003">
    <property type="protein sequence ID" value="GGY35081.1"/>
    <property type="molecule type" value="Genomic_DNA"/>
</dbReference>
<accession>A0A411WXW0</accession>
<evidence type="ECO:0000259" key="2">
    <source>
        <dbReference type="Pfam" id="PF07589"/>
    </source>
</evidence>
<evidence type="ECO:0000313" key="6">
    <source>
        <dbReference type="Proteomes" id="UP000628442"/>
    </source>
</evidence>
<dbReference type="AlphaFoldDB" id="A0A411WXW0"/>
<dbReference type="Proteomes" id="UP000628442">
    <property type="component" value="Unassembled WGS sequence"/>
</dbReference>
<evidence type="ECO:0000313" key="4">
    <source>
        <dbReference type="EMBL" id="QBI01522.1"/>
    </source>
</evidence>
<evidence type="ECO:0000313" key="3">
    <source>
        <dbReference type="EMBL" id="GGY35081.1"/>
    </source>
</evidence>
<evidence type="ECO:0000256" key="1">
    <source>
        <dbReference type="SAM" id="SignalP"/>
    </source>
</evidence>